<keyword evidence="3" id="KW-1185">Reference proteome</keyword>
<dbReference type="OrthoDB" id="10668090at2759"/>
<feature type="region of interest" description="Disordered" evidence="1">
    <location>
        <begin position="1"/>
        <end position="28"/>
    </location>
</feature>
<gene>
    <name evidence="2" type="ORF">Slin15195_G086590</name>
</gene>
<proteinExistence type="predicted"/>
<feature type="compositionally biased region" description="Basic and acidic residues" evidence="1">
    <location>
        <begin position="1"/>
        <end position="19"/>
    </location>
</feature>
<evidence type="ECO:0000256" key="1">
    <source>
        <dbReference type="SAM" id="MobiDB-lite"/>
    </source>
</evidence>
<evidence type="ECO:0000313" key="2">
    <source>
        <dbReference type="EMBL" id="USW55340.1"/>
    </source>
</evidence>
<feature type="compositionally biased region" description="Basic and acidic residues" evidence="1">
    <location>
        <begin position="124"/>
        <end position="148"/>
    </location>
</feature>
<accession>A0A9Q9AUF5</accession>
<dbReference type="EMBL" id="CP099424">
    <property type="protein sequence ID" value="USW55340.1"/>
    <property type="molecule type" value="Genomic_DNA"/>
</dbReference>
<dbReference type="Proteomes" id="UP001056384">
    <property type="component" value="Chromosome 7"/>
</dbReference>
<protein>
    <submittedName>
        <fullName evidence="2">Uncharacterized protein</fullName>
    </submittedName>
</protein>
<evidence type="ECO:0000313" key="3">
    <source>
        <dbReference type="Proteomes" id="UP001056384"/>
    </source>
</evidence>
<feature type="compositionally biased region" description="Low complexity" evidence="1">
    <location>
        <begin position="242"/>
        <end position="252"/>
    </location>
</feature>
<feature type="region of interest" description="Disordered" evidence="1">
    <location>
        <begin position="176"/>
        <end position="219"/>
    </location>
</feature>
<feature type="region of interest" description="Disordered" evidence="1">
    <location>
        <begin position="242"/>
        <end position="288"/>
    </location>
</feature>
<organism evidence="2 3">
    <name type="scientific">Septoria linicola</name>
    <dbReference type="NCBI Taxonomy" id="215465"/>
    <lineage>
        <taxon>Eukaryota</taxon>
        <taxon>Fungi</taxon>
        <taxon>Dikarya</taxon>
        <taxon>Ascomycota</taxon>
        <taxon>Pezizomycotina</taxon>
        <taxon>Dothideomycetes</taxon>
        <taxon>Dothideomycetidae</taxon>
        <taxon>Mycosphaerellales</taxon>
        <taxon>Mycosphaerellaceae</taxon>
        <taxon>Septoria</taxon>
    </lineage>
</organism>
<reference evidence="2" key="1">
    <citation type="submission" date="2022-06" db="EMBL/GenBank/DDBJ databases">
        <title>Complete genome sequences of two strains of the flax pathogen Septoria linicola.</title>
        <authorList>
            <person name="Lapalu N."/>
            <person name="Simon A."/>
            <person name="Demenou B."/>
            <person name="Paumier D."/>
            <person name="Guillot M.-P."/>
            <person name="Gout L."/>
            <person name="Valade R."/>
        </authorList>
    </citation>
    <scope>NUCLEOTIDE SEQUENCE</scope>
    <source>
        <strain evidence="2">SE15195</strain>
    </source>
</reference>
<sequence length="288" mass="31620">MASSRFHEHFSETSSEVHVRPPSFTAPRTIGNRKRVLSRIQERPEPMQKRQTSTLNCNGLAFRHTTFVPDPDMVQFTIGAGSKPAPGEQRKGHRRNKTPTTLATLAGFYLLPYALRKAAISSRERLEAKERKKKTRENTKLATGRHDSAIGSDPKLATPSLGSTLDIQIPQTFENVRDSSSSGITFEPVFNDSNENWQPAGDDDDNDLTTAGTSSLSSVCTGERMETIGTRLSDLPEVSEISEVPEEVSVPMPSGPTLMLVRGWSSSSGEEELSPGPPKGKGRTWKEI</sequence>
<feature type="region of interest" description="Disordered" evidence="1">
    <location>
        <begin position="124"/>
        <end position="154"/>
    </location>
</feature>
<name>A0A9Q9AUF5_9PEZI</name>
<dbReference type="AlphaFoldDB" id="A0A9Q9AUF5"/>
<feature type="compositionally biased region" description="Polar residues" evidence="1">
    <location>
        <begin position="208"/>
        <end position="219"/>
    </location>
</feature>